<evidence type="ECO:0000313" key="3">
    <source>
        <dbReference type="Proteomes" id="UP000319257"/>
    </source>
</evidence>
<gene>
    <name evidence="2" type="ORF">E0L32_003919</name>
</gene>
<dbReference type="Pfam" id="PF01261">
    <property type="entry name" value="AP_endonuc_2"/>
    <property type="match status" value="1"/>
</dbReference>
<name>A0A507BI57_9PEZI</name>
<keyword evidence="3" id="KW-1185">Reference proteome</keyword>
<evidence type="ECO:0000259" key="1">
    <source>
        <dbReference type="Pfam" id="PF01261"/>
    </source>
</evidence>
<accession>A0A507BI57</accession>
<proteinExistence type="predicted"/>
<dbReference type="SUPFAM" id="SSF51658">
    <property type="entry name" value="Xylose isomerase-like"/>
    <property type="match status" value="1"/>
</dbReference>
<dbReference type="Gene3D" id="3.20.20.150">
    <property type="entry name" value="Divalent-metal-dependent TIM barrel enzymes"/>
    <property type="match status" value="1"/>
</dbReference>
<dbReference type="InterPro" id="IPR050312">
    <property type="entry name" value="IolE/XylAMocC-like"/>
</dbReference>
<dbReference type="AlphaFoldDB" id="A0A507BI57"/>
<dbReference type="Proteomes" id="UP000319257">
    <property type="component" value="Unassembled WGS sequence"/>
</dbReference>
<dbReference type="RefSeq" id="XP_030997981.1">
    <property type="nucleotide sequence ID" value="XM_031138272.1"/>
</dbReference>
<dbReference type="PANTHER" id="PTHR12110">
    <property type="entry name" value="HYDROXYPYRUVATE ISOMERASE"/>
    <property type="match status" value="1"/>
</dbReference>
<dbReference type="InterPro" id="IPR013022">
    <property type="entry name" value="Xyl_isomerase-like_TIM-brl"/>
</dbReference>
<protein>
    <recommendedName>
        <fullName evidence="1">Xylose isomerase-like TIM barrel domain-containing protein</fullName>
    </recommendedName>
</protein>
<feature type="domain" description="Xylose isomerase-like TIM barrel" evidence="1">
    <location>
        <begin position="30"/>
        <end position="322"/>
    </location>
</feature>
<comment type="caution">
    <text evidence="2">The sequence shown here is derived from an EMBL/GenBank/DDBJ whole genome shotgun (WGS) entry which is preliminary data.</text>
</comment>
<reference evidence="2 3" key="1">
    <citation type="submission" date="2019-06" db="EMBL/GenBank/DDBJ databases">
        <title>Draft genome sequence of the filamentous fungus Phialemoniopsis curvata isolated from diesel fuel.</title>
        <authorList>
            <person name="Varaljay V.A."/>
            <person name="Lyon W.J."/>
            <person name="Crouch A.L."/>
            <person name="Drake C.E."/>
            <person name="Hollomon J.M."/>
            <person name="Nadeau L.J."/>
            <person name="Nunn H.S."/>
            <person name="Stevenson B.S."/>
            <person name="Bojanowski C.L."/>
            <person name="Crookes-Goodson W.J."/>
        </authorList>
    </citation>
    <scope>NUCLEOTIDE SEQUENCE [LARGE SCALE GENOMIC DNA]</scope>
    <source>
        <strain evidence="2 3">D216</strain>
    </source>
</reference>
<evidence type="ECO:0000313" key="2">
    <source>
        <dbReference type="EMBL" id="TPX16270.1"/>
    </source>
</evidence>
<sequence length="344" mass="38139">MADVATIKVPTSFASCSVGLPRHSLPQKLEAIASGGFEAIELSFPDLHSFARQHLGKNVAEDDYPLLCEAGKEVKKLCEQHNLKILMLQPFVNFEGWPEGSKERENAFARARGWMDIMSAVGTDMLQVGASDSPGIATSVAELALDLALLADLLASRGFRIAYENWCWATRSPNWKDVFTVVRMANRPNLGLCLDTFQSAGGEWGDPTAKSGRIETANISEHDLTMSYQISLDELVQLVPPDKIFLLQISDAYHVVPPLSPEPDESGLRPRGRWSHDYRPLPYDGGYLPISAFVKAVLETGFRGWFSMEVFDGKFEEKYGDDLKDYAKRAMLAHNRLLGESVGK</sequence>
<dbReference type="InParanoid" id="A0A507BI57"/>
<dbReference type="EMBL" id="SKBQ01000018">
    <property type="protein sequence ID" value="TPX16270.1"/>
    <property type="molecule type" value="Genomic_DNA"/>
</dbReference>
<organism evidence="2 3">
    <name type="scientific">Thyridium curvatum</name>
    <dbReference type="NCBI Taxonomy" id="1093900"/>
    <lineage>
        <taxon>Eukaryota</taxon>
        <taxon>Fungi</taxon>
        <taxon>Dikarya</taxon>
        <taxon>Ascomycota</taxon>
        <taxon>Pezizomycotina</taxon>
        <taxon>Sordariomycetes</taxon>
        <taxon>Sordariomycetidae</taxon>
        <taxon>Thyridiales</taxon>
        <taxon>Thyridiaceae</taxon>
        <taxon>Thyridium</taxon>
    </lineage>
</organism>
<dbReference type="PANTHER" id="PTHR12110:SF56">
    <property type="entry name" value="DEHYDRATASE, PUTATIVE (AFU_ORTHOLOGUE AFUA_6G08740)-RELATED"/>
    <property type="match status" value="1"/>
</dbReference>
<dbReference type="GeneID" id="41971366"/>
<dbReference type="STRING" id="1093900.A0A507BI57"/>
<dbReference type="OrthoDB" id="5360893at2759"/>
<dbReference type="InterPro" id="IPR036237">
    <property type="entry name" value="Xyl_isomerase-like_sf"/>
</dbReference>